<evidence type="ECO:0000313" key="2">
    <source>
        <dbReference type="Proteomes" id="UP000246464"/>
    </source>
</evidence>
<dbReference type="EMBL" id="CP026262">
    <property type="protein sequence ID" value="AWP19608.1"/>
    <property type="molecule type" value="Genomic_DNA"/>
</dbReference>
<dbReference type="Proteomes" id="UP000246464">
    <property type="component" value="Chromosome 20"/>
</dbReference>
<accession>A0A2U9CSM6</accession>
<proteinExistence type="predicted"/>
<protein>
    <submittedName>
        <fullName evidence="1">Uncharacterized protein</fullName>
    </submittedName>
</protein>
<sequence length="77" mass="9109">MDEKQPEQVRLDLQRYAHVGSAIVLHVVWVRPPLFTQHNKRHKRLTGTNGTPLHTSPHEEWRVKRCCFMTKDPNIEL</sequence>
<evidence type="ECO:0000313" key="1">
    <source>
        <dbReference type="EMBL" id="AWP19608.1"/>
    </source>
</evidence>
<organism evidence="1 2">
    <name type="scientific">Scophthalmus maximus</name>
    <name type="common">Turbot</name>
    <name type="synonym">Psetta maxima</name>
    <dbReference type="NCBI Taxonomy" id="52904"/>
    <lineage>
        <taxon>Eukaryota</taxon>
        <taxon>Metazoa</taxon>
        <taxon>Chordata</taxon>
        <taxon>Craniata</taxon>
        <taxon>Vertebrata</taxon>
        <taxon>Euteleostomi</taxon>
        <taxon>Actinopterygii</taxon>
        <taxon>Neopterygii</taxon>
        <taxon>Teleostei</taxon>
        <taxon>Neoteleostei</taxon>
        <taxon>Acanthomorphata</taxon>
        <taxon>Carangaria</taxon>
        <taxon>Pleuronectiformes</taxon>
        <taxon>Pleuronectoidei</taxon>
        <taxon>Scophthalmidae</taxon>
        <taxon>Scophthalmus</taxon>
    </lineage>
</organism>
<dbReference type="AlphaFoldDB" id="A0A2U9CSM6"/>
<keyword evidence="2" id="KW-1185">Reference proteome</keyword>
<name>A0A2U9CSM6_SCOMX</name>
<gene>
    <name evidence="1" type="ORF">SMAX5B_009703</name>
</gene>
<reference evidence="1 2" key="1">
    <citation type="submission" date="2017-12" db="EMBL/GenBank/DDBJ databases">
        <title>Integrating genomic resources of turbot (Scophthalmus maximus) in depth evaluation of genetic and physical mapping variation across individuals.</title>
        <authorList>
            <person name="Martinez P."/>
        </authorList>
    </citation>
    <scope>NUCLEOTIDE SEQUENCE [LARGE SCALE GENOMIC DNA]</scope>
</reference>